<feature type="binding site" evidence="3">
    <location>
        <begin position="231"/>
        <end position="234"/>
    </location>
    <ligand>
        <name>substrate</name>
    </ligand>
</feature>
<dbReference type="CDD" id="cd07067">
    <property type="entry name" value="HP_PGM_like"/>
    <property type="match status" value="1"/>
</dbReference>
<gene>
    <name evidence="4" type="primary">tigar_2</name>
    <name evidence="4" type="ORF">FJT64_017349</name>
</gene>
<dbReference type="OrthoDB" id="354304at2759"/>
<dbReference type="GO" id="GO:0045820">
    <property type="term" value="P:negative regulation of glycolytic process"/>
    <property type="evidence" value="ECO:0007669"/>
    <property type="project" value="TreeGrafter"/>
</dbReference>
<feature type="active site" description="Proton donor/acceptor" evidence="2">
    <location>
        <position position="231"/>
    </location>
</feature>
<evidence type="ECO:0000256" key="1">
    <source>
        <dbReference type="ARBA" id="ARBA00022801"/>
    </source>
</evidence>
<evidence type="ECO:0000313" key="5">
    <source>
        <dbReference type="Proteomes" id="UP000440578"/>
    </source>
</evidence>
<protein>
    <submittedName>
        <fullName evidence="4">Fructose-2,6-bisphosphatase TIGAR</fullName>
    </submittedName>
</protein>
<dbReference type="Gene3D" id="3.40.50.1240">
    <property type="entry name" value="Phosphoglycerate mutase-like"/>
    <property type="match status" value="1"/>
</dbReference>
<dbReference type="PANTHER" id="PTHR46517:SF1">
    <property type="entry name" value="FRUCTOSE-2,6-BISPHOSPHATASE TIGAR"/>
    <property type="match status" value="1"/>
</dbReference>
<dbReference type="SUPFAM" id="SSF53098">
    <property type="entry name" value="Ribonuclease H-like"/>
    <property type="match status" value="1"/>
</dbReference>
<dbReference type="InterPro" id="IPR036397">
    <property type="entry name" value="RNaseH_sf"/>
</dbReference>
<evidence type="ECO:0000256" key="2">
    <source>
        <dbReference type="PIRSR" id="PIRSR613078-1"/>
    </source>
</evidence>
<name>A0A6A4WY89_AMPAM</name>
<keyword evidence="5" id="KW-1185">Reference proteome</keyword>
<dbReference type="AlphaFoldDB" id="A0A6A4WY89"/>
<reference evidence="4 5" key="1">
    <citation type="submission" date="2019-07" db="EMBL/GenBank/DDBJ databases">
        <title>Draft genome assembly of a fouling barnacle, Amphibalanus amphitrite (Darwin, 1854): The first reference genome for Thecostraca.</title>
        <authorList>
            <person name="Kim W."/>
        </authorList>
    </citation>
    <scope>NUCLEOTIDE SEQUENCE [LARGE SCALE GENOMIC DNA]</scope>
    <source>
        <strain evidence="4">SNU_AA5</strain>
        <tissue evidence="4">Soma without cirri and trophi</tissue>
    </source>
</reference>
<organism evidence="4 5">
    <name type="scientific">Amphibalanus amphitrite</name>
    <name type="common">Striped barnacle</name>
    <name type="synonym">Balanus amphitrite</name>
    <dbReference type="NCBI Taxonomy" id="1232801"/>
    <lineage>
        <taxon>Eukaryota</taxon>
        <taxon>Metazoa</taxon>
        <taxon>Ecdysozoa</taxon>
        <taxon>Arthropoda</taxon>
        <taxon>Crustacea</taxon>
        <taxon>Multicrustacea</taxon>
        <taxon>Cirripedia</taxon>
        <taxon>Thoracica</taxon>
        <taxon>Thoracicalcarea</taxon>
        <taxon>Balanomorpha</taxon>
        <taxon>Balanoidea</taxon>
        <taxon>Balanidae</taxon>
        <taxon>Amphibalaninae</taxon>
        <taxon>Amphibalanus</taxon>
    </lineage>
</organism>
<evidence type="ECO:0000256" key="3">
    <source>
        <dbReference type="PIRSR" id="PIRSR613078-2"/>
    </source>
</evidence>
<dbReference type="InterPro" id="IPR013078">
    <property type="entry name" value="His_Pase_superF_clade-1"/>
</dbReference>
<dbReference type="GO" id="GO:0043456">
    <property type="term" value="P:regulation of pentose-phosphate shunt"/>
    <property type="evidence" value="ECO:0007669"/>
    <property type="project" value="TreeGrafter"/>
</dbReference>
<dbReference type="InterPro" id="IPR051695">
    <property type="entry name" value="Phosphoglycerate_Mutase"/>
</dbReference>
<sequence>MDPAETSGPVLTLLLIRQRDDPPAVRKAAALEAIAMVNPDCTIWSDGSAKSGTRDGGGGALIQLHRENREVETLVPAGSVCSSMRAELAAMLAAFTCLLAQPGETRSRIKTCLLCTDSLSGLQLLQRGPEAQQLVLAERVWAAMDSLGEQNTAIILHGQCTSNLQHLVSGRTDSSLTEQGQQEAELLGKYFRKNNIPIDRIYSSPLIRAYKTALELAGDRQQVIVDPRLIEKFYGVCEGIPEAEWFEMMQKSGKDVYHYTPEGGEPSESVHQRITDFFWSIVNETVPESTAASSTSGSSSSDRQAPRRTTVAAVTHGAVLYGYALFFMMELGALKLENPEATPICNTGVCQFDFWRDANGKLVGKMIYLNRLDHINGASFSVKKVAAGQMYD</sequence>
<dbReference type="GO" id="GO:0004331">
    <property type="term" value="F:fructose-2,6-bisphosphate 2-phosphatase activity"/>
    <property type="evidence" value="ECO:0007669"/>
    <property type="project" value="TreeGrafter"/>
</dbReference>
<feature type="active site" description="Tele-phosphohistidine intermediate" evidence="2">
    <location>
        <position position="157"/>
    </location>
</feature>
<dbReference type="SMART" id="SM00855">
    <property type="entry name" value="PGAM"/>
    <property type="match status" value="1"/>
</dbReference>
<dbReference type="EMBL" id="VIIS01000209">
    <property type="protein sequence ID" value="KAF0311875.1"/>
    <property type="molecule type" value="Genomic_DNA"/>
</dbReference>
<dbReference type="InterPro" id="IPR012337">
    <property type="entry name" value="RNaseH-like_sf"/>
</dbReference>
<dbReference type="InterPro" id="IPR029033">
    <property type="entry name" value="His_PPase_superfam"/>
</dbReference>
<accession>A0A6A4WY89</accession>
<dbReference type="PANTHER" id="PTHR46517">
    <property type="entry name" value="FRUCTOSE-2,6-BISPHOSPHATASE TIGAR"/>
    <property type="match status" value="1"/>
</dbReference>
<dbReference type="Pfam" id="PF00300">
    <property type="entry name" value="His_Phos_1"/>
    <property type="match status" value="1"/>
</dbReference>
<evidence type="ECO:0000313" key="4">
    <source>
        <dbReference type="EMBL" id="KAF0311875.1"/>
    </source>
</evidence>
<dbReference type="GO" id="GO:0003676">
    <property type="term" value="F:nucleic acid binding"/>
    <property type="evidence" value="ECO:0007669"/>
    <property type="project" value="InterPro"/>
</dbReference>
<proteinExistence type="predicted"/>
<dbReference type="GO" id="GO:0005829">
    <property type="term" value="C:cytosol"/>
    <property type="evidence" value="ECO:0007669"/>
    <property type="project" value="TreeGrafter"/>
</dbReference>
<dbReference type="SUPFAM" id="SSF53254">
    <property type="entry name" value="Phosphoglycerate mutase-like"/>
    <property type="match status" value="1"/>
</dbReference>
<keyword evidence="1" id="KW-0378">Hydrolase</keyword>
<dbReference type="Proteomes" id="UP000440578">
    <property type="component" value="Unassembled WGS sequence"/>
</dbReference>
<feature type="binding site" evidence="3">
    <location>
        <position position="208"/>
    </location>
    <ligand>
        <name>substrate</name>
    </ligand>
</feature>
<comment type="caution">
    <text evidence="4">The sequence shown here is derived from an EMBL/GenBank/DDBJ whole genome shotgun (WGS) entry which is preliminary data.</text>
</comment>
<dbReference type="Gene3D" id="3.30.420.10">
    <property type="entry name" value="Ribonuclease H-like superfamily/Ribonuclease H"/>
    <property type="match status" value="1"/>
</dbReference>